<proteinExistence type="predicted"/>
<dbReference type="OMA" id="DHDAFQH"/>
<dbReference type="OrthoDB" id="5538558at2759"/>
<dbReference type="SUPFAM" id="SSF54637">
    <property type="entry name" value="Thioesterase/thiol ester dehydrase-isomerase"/>
    <property type="match status" value="1"/>
</dbReference>
<evidence type="ECO:0000313" key="2">
    <source>
        <dbReference type="EMBL" id="EKC98611.1"/>
    </source>
</evidence>
<dbReference type="GO" id="GO:0047617">
    <property type="term" value="F:fatty acyl-CoA hydrolase activity"/>
    <property type="evidence" value="ECO:0007669"/>
    <property type="project" value="TreeGrafter"/>
</dbReference>
<name>K1VHN1_TRIAC</name>
<keyword evidence="3" id="KW-1185">Reference proteome</keyword>
<dbReference type="AlphaFoldDB" id="K1VHN1"/>
<dbReference type="EMBL" id="AMBO01000386">
    <property type="protein sequence ID" value="EKC98611.1"/>
    <property type="molecule type" value="Genomic_DNA"/>
</dbReference>
<accession>K1VHN1</accession>
<dbReference type="InterPro" id="IPR050563">
    <property type="entry name" value="4-hydroxybenzoyl-CoA_TE"/>
</dbReference>
<dbReference type="Proteomes" id="UP000006757">
    <property type="component" value="Unassembled WGS sequence"/>
</dbReference>
<evidence type="ECO:0000313" key="3">
    <source>
        <dbReference type="Proteomes" id="UP000006757"/>
    </source>
</evidence>
<comment type="caution">
    <text evidence="2">The sequence shown here is derived from an EMBL/GenBank/DDBJ whole genome shotgun (WGS) entry which is preliminary data.</text>
</comment>
<dbReference type="PANTHER" id="PTHR31793:SF39">
    <property type="entry name" value="THIOESTERASE_THIOL ESTER DEHYDRASE-ISOMERASE"/>
    <property type="match status" value="1"/>
</dbReference>
<dbReference type="PANTHER" id="PTHR31793">
    <property type="entry name" value="4-HYDROXYBENZOYL-COA THIOESTERASE FAMILY MEMBER"/>
    <property type="match status" value="1"/>
</dbReference>
<gene>
    <name evidence="2" type="ORF">A1Q2_07103</name>
</gene>
<dbReference type="Pfam" id="PF13279">
    <property type="entry name" value="4HBT_2"/>
    <property type="match status" value="1"/>
</dbReference>
<evidence type="ECO:0008006" key="4">
    <source>
        <dbReference type="Google" id="ProtNLM"/>
    </source>
</evidence>
<dbReference type="eggNOG" id="ENOG502S78C">
    <property type="taxonomic scope" value="Eukaryota"/>
</dbReference>
<dbReference type="CDD" id="cd00586">
    <property type="entry name" value="4HBT"/>
    <property type="match status" value="1"/>
</dbReference>
<sequence length="329" mass="36688">MLGLATRAARTLRPQVSNAARAFSAGAVQRDEKLNDLLAKFSDPKSPYYLAKGEVGPASPDDTTTARPLPGQEGVQYERPRNVMENTGSSAELTASVPTSKDKIPLPPHVNPDYDRARATGQEWFDSNGFDDEGRIEWPCAWGESDMYRHINNVTYARYIESARMRWVETLESDLGKEAKDDLVAGRGLGIILKEQTIRFRYPVTYPDAVSVSPPFLSTSFGHIAIYLERGSFKLAFAGWSVKANQLAVTADSTCVMYDYEKLKKGHMPDQWKDMLMRRGHQLLIPTKGESHVWFGSPHAGPSRIGPCARLVRQRQDESAWTCGFTGWG</sequence>
<protein>
    <recommendedName>
        <fullName evidence="4">Thioesterase domain-containing protein</fullName>
    </recommendedName>
</protein>
<dbReference type="InterPro" id="IPR029069">
    <property type="entry name" value="HotDog_dom_sf"/>
</dbReference>
<organism evidence="2 3">
    <name type="scientific">Trichosporon asahii var. asahii (strain CBS 8904)</name>
    <name type="common">Yeast</name>
    <dbReference type="NCBI Taxonomy" id="1220162"/>
    <lineage>
        <taxon>Eukaryota</taxon>
        <taxon>Fungi</taxon>
        <taxon>Dikarya</taxon>
        <taxon>Basidiomycota</taxon>
        <taxon>Agaricomycotina</taxon>
        <taxon>Tremellomycetes</taxon>
        <taxon>Trichosporonales</taxon>
        <taxon>Trichosporonaceae</taxon>
        <taxon>Trichosporon</taxon>
    </lineage>
</organism>
<dbReference type="HOGENOM" id="CLU_078553_0_0_1"/>
<feature type="region of interest" description="Disordered" evidence="1">
    <location>
        <begin position="51"/>
        <end position="73"/>
    </location>
</feature>
<dbReference type="Gene3D" id="3.10.129.10">
    <property type="entry name" value="Hotdog Thioesterase"/>
    <property type="match status" value="1"/>
</dbReference>
<reference evidence="2 3" key="1">
    <citation type="journal article" date="2012" name="Eukaryot. Cell">
        <title>Genome sequence of the Trichosporon asahii environmental strain CBS 8904.</title>
        <authorList>
            <person name="Yang R.Y."/>
            <person name="Li H.T."/>
            <person name="Zhu H."/>
            <person name="Zhou G.P."/>
            <person name="Wang M."/>
            <person name="Wang L."/>
        </authorList>
    </citation>
    <scope>NUCLEOTIDE SEQUENCE [LARGE SCALE GENOMIC DNA]</scope>
    <source>
        <strain evidence="2 3">CBS 8904</strain>
    </source>
</reference>
<evidence type="ECO:0000256" key="1">
    <source>
        <dbReference type="SAM" id="MobiDB-lite"/>
    </source>
</evidence>
<dbReference type="InParanoid" id="K1VHN1"/>